<keyword evidence="5" id="KW-1185">Reference proteome</keyword>
<evidence type="ECO:0000256" key="2">
    <source>
        <dbReference type="ARBA" id="ARBA00022643"/>
    </source>
</evidence>
<protein>
    <submittedName>
        <fullName evidence="4">Multimeric flavodoxin WrbA</fullName>
    </submittedName>
</protein>
<evidence type="ECO:0000313" key="4">
    <source>
        <dbReference type="EMBL" id="TCU58441.1"/>
    </source>
</evidence>
<dbReference type="InterPro" id="IPR029039">
    <property type="entry name" value="Flavoprotein-like_sf"/>
</dbReference>
<gene>
    <name evidence="4" type="ORF">EDD61_11365</name>
</gene>
<keyword evidence="1" id="KW-0285">Flavoprotein</keyword>
<keyword evidence="2" id="KW-0288">FMN</keyword>
<evidence type="ECO:0000259" key="3">
    <source>
        <dbReference type="Pfam" id="PF02525"/>
    </source>
</evidence>
<proteinExistence type="predicted"/>
<accession>A0A4R3T9C5</accession>
<dbReference type="GeneID" id="73795801"/>
<dbReference type="InterPro" id="IPR051796">
    <property type="entry name" value="ISF_SsuE-like"/>
</dbReference>
<dbReference type="Proteomes" id="UP000295773">
    <property type="component" value="Unassembled WGS sequence"/>
</dbReference>
<name>A0A4R3T9C5_9FIRM</name>
<dbReference type="SUPFAM" id="SSF52218">
    <property type="entry name" value="Flavoproteins"/>
    <property type="match status" value="1"/>
</dbReference>
<dbReference type="EMBL" id="SMBP01000013">
    <property type="protein sequence ID" value="TCU58441.1"/>
    <property type="molecule type" value="Genomic_DNA"/>
</dbReference>
<evidence type="ECO:0000313" key="5">
    <source>
        <dbReference type="Proteomes" id="UP000295773"/>
    </source>
</evidence>
<reference evidence="4 5" key="1">
    <citation type="submission" date="2019-03" db="EMBL/GenBank/DDBJ databases">
        <title>Genomic Encyclopedia of Type Strains, Phase IV (KMG-IV): sequencing the most valuable type-strain genomes for metagenomic binning, comparative biology and taxonomic classification.</title>
        <authorList>
            <person name="Goeker M."/>
        </authorList>
    </citation>
    <scope>NUCLEOTIDE SEQUENCE [LARGE SCALE GENOMIC DNA]</scope>
    <source>
        <strain evidence="4 5">DSM 29481</strain>
    </source>
</reference>
<dbReference type="Gene3D" id="3.40.50.360">
    <property type="match status" value="1"/>
</dbReference>
<comment type="caution">
    <text evidence="4">The sequence shown here is derived from an EMBL/GenBank/DDBJ whole genome shotgun (WGS) entry which is preliminary data.</text>
</comment>
<organism evidence="4 5">
    <name type="scientific">Longicatena caecimuris</name>
    <dbReference type="NCBI Taxonomy" id="1796635"/>
    <lineage>
        <taxon>Bacteria</taxon>
        <taxon>Bacillati</taxon>
        <taxon>Bacillota</taxon>
        <taxon>Erysipelotrichia</taxon>
        <taxon>Erysipelotrichales</taxon>
        <taxon>Erysipelotrichaceae</taxon>
        <taxon>Longicatena</taxon>
    </lineage>
</organism>
<dbReference type="Pfam" id="PF02525">
    <property type="entry name" value="Flavodoxin_2"/>
    <property type="match status" value="1"/>
</dbReference>
<dbReference type="AlphaFoldDB" id="A0A4R3T9C5"/>
<evidence type="ECO:0000256" key="1">
    <source>
        <dbReference type="ARBA" id="ARBA00022630"/>
    </source>
</evidence>
<sequence length="189" mass="21105">MNEKNVLAIFGSPHTNGMTAAMFDCAVHKAEERGYTVRKVNLYEKNISFCKGCRACMDTKVCVQKDDIQEIVALLHESLIVFLAAPVYWANVPAPVKNLFDRLLGTAMEETTTFPKPRLKGKKYLLLTSCNTPAPFSWIFGQSRGAIRNMDEFFKTAGMKPIGKIVCANAANRKKLSPALIKKIERCVK</sequence>
<dbReference type="RefSeq" id="WP_008688200.1">
    <property type="nucleotide sequence ID" value="NZ_AP024510.1"/>
</dbReference>
<dbReference type="InterPro" id="IPR003680">
    <property type="entry name" value="Flavodoxin_fold"/>
</dbReference>
<feature type="domain" description="Flavodoxin-like fold" evidence="3">
    <location>
        <begin position="4"/>
        <end position="180"/>
    </location>
</feature>
<dbReference type="PANTHER" id="PTHR43278">
    <property type="entry name" value="NAD(P)H-DEPENDENT FMN-CONTAINING OXIDOREDUCTASE YWQN-RELATED"/>
    <property type="match status" value="1"/>
</dbReference>
<dbReference type="PANTHER" id="PTHR43278:SF4">
    <property type="entry name" value="NAD(P)H-DEPENDENT FMN-CONTAINING OXIDOREDUCTASE YWQN-RELATED"/>
    <property type="match status" value="1"/>
</dbReference>